<keyword evidence="2 10" id="KW-0645">Protease</keyword>
<keyword evidence="4" id="KW-0479">Metal-binding</keyword>
<evidence type="ECO:0000256" key="7">
    <source>
        <dbReference type="ARBA" id="ARBA00022989"/>
    </source>
</evidence>
<evidence type="ECO:0000256" key="5">
    <source>
        <dbReference type="ARBA" id="ARBA00022801"/>
    </source>
</evidence>
<feature type="transmembrane region" description="Helical" evidence="11">
    <location>
        <begin position="198"/>
        <end position="220"/>
    </location>
</feature>
<evidence type="ECO:0000256" key="11">
    <source>
        <dbReference type="SAM" id="Phobius"/>
    </source>
</evidence>
<dbReference type="Pfam" id="PF01435">
    <property type="entry name" value="Peptidase_M48"/>
    <property type="match status" value="1"/>
</dbReference>
<keyword evidence="8 10" id="KW-0482">Metalloprotease</keyword>
<evidence type="ECO:0000259" key="12">
    <source>
        <dbReference type="Pfam" id="PF01435"/>
    </source>
</evidence>
<reference evidence="13 14" key="1">
    <citation type="submission" date="2018-11" db="EMBL/GenBank/DDBJ databases">
        <title>Taxonoimc description of Halomarina strain SPP-AMP-1.</title>
        <authorList>
            <person name="Pal Y."/>
            <person name="Srinivasana K."/>
            <person name="Verma A."/>
            <person name="Kumar P."/>
        </authorList>
    </citation>
    <scope>NUCLEOTIDE SEQUENCE [LARGE SCALE GENOMIC DNA]</scope>
    <source>
        <strain evidence="13 14">SPP-AMP-1</strain>
    </source>
</reference>
<dbReference type="PANTHER" id="PTHR43221:SF2">
    <property type="entry name" value="PROTEASE HTPX HOMOLOG"/>
    <property type="match status" value="1"/>
</dbReference>
<evidence type="ECO:0000256" key="1">
    <source>
        <dbReference type="ARBA" id="ARBA00022475"/>
    </source>
</evidence>
<keyword evidence="5 10" id="KW-0378">Hydrolase</keyword>
<evidence type="ECO:0000256" key="2">
    <source>
        <dbReference type="ARBA" id="ARBA00022670"/>
    </source>
</evidence>
<dbReference type="CDD" id="cd07327">
    <property type="entry name" value="M48B_HtpX_like"/>
    <property type="match status" value="1"/>
</dbReference>
<keyword evidence="14" id="KW-1185">Reference proteome</keyword>
<feature type="transmembrane region" description="Helical" evidence="11">
    <location>
        <begin position="9"/>
        <end position="42"/>
    </location>
</feature>
<dbReference type="GO" id="GO:0004222">
    <property type="term" value="F:metalloendopeptidase activity"/>
    <property type="evidence" value="ECO:0007669"/>
    <property type="project" value="InterPro"/>
</dbReference>
<keyword evidence="1" id="KW-1003">Cell membrane</keyword>
<dbReference type="RefSeq" id="WP_124954807.1">
    <property type="nucleotide sequence ID" value="NZ_RRCH01000019.1"/>
</dbReference>
<evidence type="ECO:0000313" key="14">
    <source>
        <dbReference type="Proteomes" id="UP000282322"/>
    </source>
</evidence>
<dbReference type="InterPro" id="IPR001915">
    <property type="entry name" value="Peptidase_M48"/>
</dbReference>
<evidence type="ECO:0000256" key="3">
    <source>
        <dbReference type="ARBA" id="ARBA00022692"/>
    </source>
</evidence>
<gene>
    <name evidence="13" type="ORF">EIK79_09085</name>
</gene>
<evidence type="ECO:0000313" key="13">
    <source>
        <dbReference type="EMBL" id="RRJ30775.1"/>
    </source>
</evidence>
<proteinExistence type="inferred from homology"/>
<evidence type="ECO:0000256" key="4">
    <source>
        <dbReference type="ARBA" id="ARBA00022723"/>
    </source>
</evidence>
<organism evidence="13 14">
    <name type="scientific">Halocatena pleomorpha</name>
    <dbReference type="NCBI Taxonomy" id="1785090"/>
    <lineage>
        <taxon>Archaea</taxon>
        <taxon>Methanobacteriati</taxon>
        <taxon>Methanobacteriota</taxon>
        <taxon>Stenosarchaea group</taxon>
        <taxon>Halobacteria</taxon>
        <taxon>Halobacteriales</taxon>
        <taxon>Natronomonadaceae</taxon>
        <taxon>Halocatena</taxon>
    </lineage>
</organism>
<keyword evidence="9 11" id="KW-0472">Membrane</keyword>
<dbReference type="Proteomes" id="UP000282322">
    <property type="component" value="Unassembled WGS sequence"/>
</dbReference>
<feature type="domain" description="Peptidase M48" evidence="12">
    <location>
        <begin position="94"/>
        <end position="330"/>
    </location>
</feature>
<comment type="cofactor">
    <cofactor evidence="10">
        <name>Zn(2+)</name>
        <dbReference type="ChEBI" id="CHEBI:29105"/>
    </cofactor>
    <text evidence="10">Binds 1 zinc ion per subunit.</text>
</comment>
<evidence type="ECO:0000256" key="9">
    <source>
        <dbReference type="ARBA" id="ARBA00023136"/>
    </source>
</evidence>
<dbReference type="EMBL" id="RRCH01000019">
    <property type="protein sequence ID" value="RRJ30775.1"/>
    <property type="molecule type" value="Genomic_DNA"/>
</dbReference>
<accession>A0A3P3RBK4</accession>
<dbReference type="InterPro" id="IPR050083">
    <property type="entry name" value="HtpX_protease"/>
</dbReference>
<dbReference type="Gene3D" id="3.30.2010.10">
    <property type="entry name" value="Metalloproteases ('zincins'), catalytic domain"/>
    <property type="match status" value="1"/>
</dbReference>
<evidence type="ECO:0000256" key="10">
    <source>
        <dbReference type="RuleBase" id="RU003983"/>
    </source>
</evidence>
<sequence>MEWSRNRGLVLRMAVTLALLGVVTCVFFGVVYGVVVGLLLFLESHPLLPAGNSVWLGVVVTGMFLTAIVYREYSGRPLALRFVDSRPTQSAAERSESLQRTVEQLAHQADLPVPTVVVADSEFPTSYTSGLTPNRATIVVTSALLDTLDTEEVRAVLAHELTHIKHRDVAVMTVASIPLIIARSIYEWADEQRKGDKDLIGVGVCYIVSGVFRMLGRLLIRSLSRYRELAADRGAVALTGAPVALVSAIAKLDRQLDDVPTEDLRAGQVSIEAFSIIPIDTPVDEPIRLGPNGDRIPEHHKNTCQFQKLTEPLFDTHPSMDRRLDQLREIETEL</sequence>
<evidence type="ECO:0000256" key="6">
    <source>
        <dbReference type="ARBA" id="ARBA00022833"/>
    </source>
</evidence>
<comment type="caution">
    <text evidence="13">The sequence shown here is derived from an EMBL/GenBank/DDBJ whole genome shotgun (WGS) entry which is preliminary data.</text>
</comment>
<evidence type="ECO:0000256" key="8">
    <source>
        <dbReference type="ARBA" id="ARBA00023049"/>
    </source>
</evidence>
<feature type="transmembrane region" description="Helical" evidence="11">
    <location>
        <begin position="54"/>
        <end position="73"/>
    </location>
</feature>
<keyword evidence="7 11" id="KW-1133">Transmembrane helix</keyword>
<dbReference type="GO" id="GO:0006508">
    <property type="term" value="P:proteolysis"/>
    <property type="evidence" value="ECO:0007669"/>
    <property type="project" value="UniProtKB-KW"/>
</dbReference>
<keyword evidence="6 10" id="KW-0862">Zinc</keyword>
<name>A0A3P3RBK4_9EURY</name>
<dbReference type="OrthoDB" id="28389at2157"/>
<dbReference type="AlphaFoldDB" id="A0A3P3RBK4"/>
<keyword evidence="3 11" id="KW-0812">Transmembrane</keyword>
<protein>
    <submittedName>
        <fullName evidence="13">Heat-shock protein HtpX</fullName>
    </submittedName>
</protein>
<dbReference type="PANTHER" id="PTHR43221">
    <property type="entry name" value="PROTEASE HTPX"/>
    <property type="match status" value="1"/>
</dbReference>
<comment type="similarity">
    <text evidence="10">Belongs to the peptidase M48 family.</text>
</comment>
<dbReference type="GO" id="GO:0046872">
    <property type="term" value="F:metal ion binding"/>
    <property type="evidence" value="ECO:0007669"/>
    <property type="project" value="UniProtKB-KW"/>
</dbReference>